<dbReference type="Proteomes" id="UP000501926">
    <property type="component" value="Chromosome"/>
</dbReference>
<gene>
    <name evidence="3" type="ORF">KsCSTR_32910</name>
    <name evidence="2" type="ORF">kuste4176</name>
</gene>
<reference evidence="2" key="2">
    <citation type="submission" date="2006-01" db="EMBL/GenBank/DDBJ databases">
        <authorList>
            <person name="Genoscope"/>
        </authorList>
    </citation>
    <scope>NUCLEOTIDE SEQUENCE</scope>
</reference>
<reference evidence="2" key="1">
    <citation type="journal article" date="2006" name="Nature">
        <title>Deciphering the evolution and metabolism of an anammox bacterium from a community genome.</title>
        <authorList>
            <person name="Strous M."/>
            <person name="Pelletier E."/>
            <person name="Mangenot S."/>
            <person name="Rattei T."/>
            <person name="Lehner A."/>
            <person name="Taylor M.W."/>
            <person name="Horn M."/>
            <person name="Daims H."/>
            <person name="Bartol-Mavel D."/>
            <person name="Wincker P."/>
            <person name="Barbe V."/>
            <person name="Fonknechten N."/>
            <person name="Vallenet D."/>
            <person name="Segurens B."/>
            <person name="Schenowitz-Truong C."/>
            <person name="Medigue C."/>
            <person name="Collingro A."/>
            <person name="Snel B."/>
            <person name="Dutilh B.E."/>
            <person name="OpDenCamp H.J.M."/>
            <person name="vanDerDrift C."/>
            <person name="Cirpus I."/>
            <person name="vanDePas-Schoonen K.T."/>
            <person name="Harhangi H.R."/>
            <person name="vanNiftrik L."/>
            <person name="Schmid M."/>
            <person name="Keltjens J."/>
            <person name="vanDeVossenberg J."/>
            <person name="Kartal B."/>
            <person name="Meier H."/>
            <person name="Frishman D."/>
            <person name="Huynen M.A."/>
            <person name="Mewes H."/>
            <person name="Weissenbach J."/>
            <person name="Jetten M.S.M."/>
            <person name="Wagner M."/>
            <person name="LePaslier D."/>
        </authorList>
    </citation>
    <scope>NUCLEOTIDE SEQUENCE</scope>
</reference>
<evidence type="ECO:0000256" key="1">
    <source>
        <dbReference type="SAM" id="Phobius"/>
    </source>
</evidence>
<evidence type="ECO:0000313" key="4">
    <source>
        <dbReference type="Proteomes" id="UP000501926"/>
    </source>
</evidence>
<dbReference type="AlphaFoldDB" id="Q1Q4J4"/>
<accession>Q1Q4J4</accession>
<keyword evidence="1" id="KW-1133">Transmembrane helix</keyword>
<protein>
    <submittedName>
        <fullName evidence="2">Uncharacterized protein</fullName>
    </submittedName>
</protein>
<evidence type="ECO:0000313" key="2">
    <source>
        <dbReference type="EMBL" id="CAJ74938.1"/>
    </source>
</evidence>
<name>Q1Q4J4_KUEST</name>
<organism evidence="2">
    <name type="scientific">Kuenenia stuttgartiensis</name>
    <dbReference type="NCBI Taxonomy" id="174633"/>
    <lineage>
        <taxon>Bacteria</taxon>
        <taxon>Pseudomonadati</taxon>
        <taxon>Planctomycetota</taxon>
        <taxon>Candidatus Brocadiia</taxon>
        <taxon>Candidatus Brocadiales</taxon>
        <taxon>Candidatus Brocadiaceae</taxon>
        <taxon>Candidatus Kuenenia</taxon>
    </lineage>
</organism>
<keyword evidence="1" id="KW-0472">Membrane</keyword>
<dbReference type="EMBL" id="CP049055">
    <property type="protein sequence ID" value="QII12670.1"/>
    <property type="molecule type" value="Genomic_DNA"/>
</dbReference>
<dbReference type="EMBL" id="CT573071">
    <property type="protein sequence ID" value="CAJ74938.1"/>
    <property type="molecule type" value="Genomic_DNA"/>
</dbReference>
<feature type="transmembrane region" description="Helical" evidence="1">
    <location>
        <begin position="59"/>
        <end position="80"/>
    </location>
</feature>
<keyword evidence="1" id="KW-0812">Transmembrane</keyword>
<reference evidence="3 4" key="3">
    <citation type="submission" date="2020-02" db="EMBL/GenBank/DDBJ databases">
        <title>Newly sequenced genome of strain CSTR1 showed variability in Candidatus Kuenenia stuttgartiensis genomes.</title>
        <authorList>
            <person name="Ding C."/>
            <person name="Adrian L."/>
        </authorList>
    </citation>
    <scope>NUCLEOTIDE SEQUENCE [LARGE SCALE GENOMIC DNA]</scope>
    <source>
        <strain evidence="3 4">CSTR1</strain>
    </source>
</reference>
<proteinExistence type="predicted"/>
<sequence length="117" mass="13655">MRPGYSALSRIQSRSQAPQTLPKWRFYPILRYSLHILMENSTCETRITKLGISATGIPILFVIWKLLFVICNLLFITLLIRRIETDVYAVVSPILLTVKSRKQHKTFRFTCTQLNQK</sequence>
<evidence type="ECO:0000313" key="3">
    <source>
        <dbReference type="EMBL" id="QII12670.1"/>
    </source>
</evidence>